<reference evidence="2" key="1">
    <citation type="journal article" date="2023" name="Mol. Biol. Evol.">
        <title>Third-Generation Sequencing Reveals the Adaptive Role of the Epigenome in Three Deep-Sea Polychaetes.</title>
        <authorList>
            <person name="Perez M."/>
            <person name="Aroh O."/>
            <person name="Sun Y."/>
            <person name="Lan Y."/>
            <person name="Juniper S.K."/>
            <person name="Young C.R."/>
            <person name="Angers B."/>
            <person name="Qian P.Y."/>
        </authorList>
    </citation>
    <scope>NUCLEOTIDE SEQUENCE</scope>
    <source>
        <strain evidence="2">P08H-3</strain>
    </source>
</reference>
<dbReference type="GO" id="GO:0035869">
    <property type="term" value="C:ciliary transition zone"/>
    <property type="evidence" value="ECO:0007669"/>
    <property type="project" value="TreeGrafter"/>
</dbReference>
<dbReference type="GO" id="GO:0005819">
    <property type="term" value="C:spindle"/>
    <property type="evidence" value="ECO:0007669"/>
    <property type="project" value="TreeGrafter"/>
</dbReference>
<organism evidence="2 3">
    <name type="scientific">Paralvinella palmiformis</name>
    <dbReference type="NCBI Taxonomy" id="53620"/>
    <lineage>
        <taxon>Eukaryota</taxon>
        <taxon>Metazoa</taxon>
        <taxon>Spiralia</taxon>
        <taxon>Lophotrochozoa</taxon>
        <taxon>Annelida</taxon>
        <taxon>Polychaeta</taxon>
        <taxon>Sedentaria</taxon>
        <taxon>Canalipalpata</taxon>
        <taxon>Terebellida</taxon>
        <taxon>Terebelliformia</taxon>
        <taxon>Alvinellidae</taxon>
        <taxon>Paralvinella</taxon>
    </lineage>
</organism>
<keyword evidence="3" id="KW-1185">Reference proteome</keyword>
<dbReference type="Pfam" id="PF15748">
    <property type="entry name" value="CCSAP"/>
    <property type="match status" value="1"/>
</dbReference>
<evidence type="ECO:0000313" key="3">
    <source>
        <dbReference type="Proteomes" id="UP001208570"/>
    </source>
</evidence>
<dbReference type="GO" id="GO:0005814">
    <property type="term" value="C:centriole"/>
    <property type="evidence" value="ECO:0007669"/>
    <property type="project" value="TreeGrafter"/>
</dbReference>
<feature type="compositionally biased region" description="Basic and acidic residues" evidence="1">
    <location>
        <begin position="136"/>
        <end position="198"/>
    </location>
</feature>
<dbReference type="Proteomes" id="UP001208570">
    <property type="component" value="Unassembled WGS sequence"/>
</dbReference>
<dbReference type="InterPro" id="IPR029774">
    <property type="entry name" value="CSAP"/>
</dbReference>
<dbReference type="GO" id="GO:0008017">
    <property type="term" value="F:microtubule binding"/>
    <property type="evidence" value="ECO:0007669"/>
    <property type="project" value="TreeGrafter"/>
</dbReference>
<feature type="region of interest" description="Disordered" evidence="1">
    <location>
        <begin position="120"/>
        <end position="237"/>
    </location>
</feature>
<evidence type="ECO:0000313" key="2">
    <source>
        <dbReference type="EMBL" id="KAK2161686.1"/>
    </source>
</evidence>
<comment type="caution">
    <text evidence="2">The sequence shown here is derived from an EMBL/GenBank/DDBJ whole genome shotgun (WGS) entry which is preliminary data.</text>
</comment>
<sequence>MGVKKKYCSEYRTSFKSKYPCFTKVYEQNLGYRIERRSVEHFHHAEPFLWDTESSGTDSDQTNCAGVANPHSLPLHIYKHEKYNKAYRDHLEKLKQKFESSLKVTTPQNNVQDKAVMTTSHNLRQEQTQTNSAELAVRDKIERDGSHDRHRNGGDDRERMSSTSSLDREEPSHSGRRTINQEDRRSRKPQNPEHEKTRPRIRSRSGAIFVPIPRPASEPLEHSPKKNDDDEDDKAPFLPYGYKYRSVNIGKKKTYNVRASADIYPSALRAQKRRKALITKQEELEKSTSHREKQKRALYGDFNERVRRDTGKWETEYRHHFAGYNKEVYERSLSARPASRQHDSDLLAATW</sequence>
<feature type="compositionally biased region" description="Basic and acidic residues" evidence="1">
    <location>
        <begin position="219"/>
        <end position="228"/>
    </location>
</feature>
<dbReference type="EMBL" id="JAODUP010000111">
    <property type="protein sequence ID" value="KAK2161686.1"/>
    <property type="molecule type" value="Genomic_DNA"/>
</dbReference>
<accession>A0AAD9JYQ3</accession>
<dbReference type="GO" id="GO:1901673">
    <property type="term" value="P:regulation of mitotic spindle assembly"/>
    <property type="evidence" value="ECO:0007669"/>
    <property type="project" value="TreeGrafter"/>
</dbReference>
<dbReference type="PANTHER" id="PTHR31022:SF4">
    <property type="entry name" value="CENTRIOLE, CILIA AND SPINDLE-ASSOCIATED PROTEIN"/>
    <property type="match status" value="1"/>
</dbReference>
<dbReference type="PANTHER" id="PTHR31022">
    <property type="entry name" value="CENTRIOLE, CILIA AND SPINDLE-ASSOCIATED PROTEIN"/>
    <property type="match status" value="1"/>
</dbReference>
<gene>
    <name evidence="2" type="ORF">LSH36_111g00029</name>
</gene>
<feature type="compositionally biased region" description="Polar residues" evidence="1">
    <location>
        <begin position="120"/>
        <end position="133"/>
    </location>
</feature>
<protein>
    <submittedName>
        <fullName evidence="2">Uncharacterized protein</fullName>
    </submittedName>
</protein>
<proteinExistence type="predicted"/>
<dbReference type="GO" id="GO:0036064">
    <property type="term" value="C:ciliary basal body"/>
    <property type="evidence" value="ECO:0007669"/>
    <property type="project" value="TreeGrafter"/>
</dbReference>
<dbReference type="AlphaFoldDB" id="A0AAD9JYQ3"/>
<evidence type="ECO:0000256" key="1">
    <source>
        <dbReference type="SAM" id="MobiDB-lite"/>
    </source>
</evidence>
<name>A0AAD9JYQ3_9ANNE</name>